<evidence type="ECO:0000313" key="1">
    <source>
        <dbReference type="EMBL" id="RDE04800.1"/>
    </source>
</evidence>
<gene>
    <name evidence="1" type="ORF">DVW87_14580</name>
</gene>
<accession>A0A369VUC7</accession>
<dbReference type="RefSeq" id="WP_114688537.1">
    <property type="nucleotide sequence ID" value="NZ_QQNB01000003.1"/>
</dbReference>
<protein>
    <submittedName>
        <fullName evidence="1">Uncharacterized protein</fullName>
    </submittedName>
</protein>
<sequence length="178" mass="18938">MAKVVAQEQAVVAGEIAQVRRVRAGGVTKTKVEKFLAELARTCNVTASCQKVGLGTTAIYAHRRKSPAFASAWEEAIREGYGRLELMLLESAMASYEPAEEGDAGSGAGTGARPKVSEQSILRLLQLHRQQVAALRAADGARAEAGAEAAHQAEWGSARAELEARLLAMHERLADDEG</sequence>
<comment type="caution">
    <text evidence="1">The sequence shown here is derived from an EMBL/GenBank/DDBJ whole genome shotgun (WGS) entry which is preliminary data.</text>
</comment>
<keyword evidence="2" id="KW-1185">Reference proteome</keyword>
<organism evidence="1 2">
    <name type="scientific">Sphingomonas aracearum</name>
    <dbReference type="NCBI Taxonomy" id="2283317"/>
    <lineage>
        <taxon>Bacteria</taxon>
        <taxon>Pseudomonadati</taxon>
        <taxon>Pseudomonadota</taxon>
        <taxon>Alphaproteobacteria</taxon>
        <taxon>Sphingomonadales</taxon>
        <taxon>Sphingomonadaceae</taxon>
        <taxon>Sphingomonas</taxon>
    </lineage>
</organism>
<dbReference type="Proteomes" id="UP000253918">
    <property type="component" value="Unassembled WGS sequence"/>
</dbReference>
<evidence type="ECO:0000313" key="2">
    <source>
        <dbReference type="Proteomes" id="UP000253918"/>
    </source>
</evidence>
<reference evidence="1 2" key="1">
    <citation type="submission" date="2018-07" db="EMBL/GenBank/DDBJ databases">
        <title>a novel species of Sphingomonas isolated from the rhizosphere soil of Araceae plant.</title>
        <authorList>
            <person name="Zhiyong W."/>
            <person name="Qinglan Z."/>
            <person name="Zhiwei F."/>
            <person name="Ding X."/>
            <person name="Gejiao W."/>
            <person name="Shixue Z."/>
        </authorList>
    </citation>
    <scope>NUCLEOTIDE SEQUENCE [LARGE SCALE GENOMIC DNA]</scope>
    <source>
        <strain evidence="1 2">WZY 27</strain>
    </source>
</reference>
<proteinExistence type="predicted"/>
<name>A0A369VUC7_9SPHN</name>
<dbReference type="EMBL" id="QQNB01000003">
    <property type="protein sequence ID" value="RDE04800.1"/>
    <property type="molecule type" value="Genomic_DNA"/>
</dbReference>
<dbReference type="AlphaFoldDB" id="A0A369VUC7"/>
<dbReference type="OrthoDB" id="8480631at2"/>